<comment type="function">
    <text evidence="7">Catalyzes the desulfonation of aliphatic sulfonates.</text>
</comment>
<dbReference type="EMBL" id="AP009384">
    <property type="protein sequence ID" value="BAF88711.1"/>
    <property type="molecule type" value="Genomic_DNA"/>
</dbReference>
<keyword evidence="4 7" id="KW-0288">FMN</keyword>
<evidence type="ECO:0000256" key="6">
    <source>
        <dbReference type="ARBA" id="ARBA00023033"/>
    </source>
</evidence>
<evidence type="ECO:0000313" key="10">
    <source>
        <dbReference type="Proteomes" id="UP000000270"/>
    </source>
</evidence>
<dbReference type="PANTHER" id="PTHR42847">
    <property type="entry name" value="ALKANESULFONATE MONOOXYGENASE"/>
    <property type="match status" value="1"/>
</dbReference>
<comment type="similarity">
    <text evidence="1 7">Belongs to the SsuD family.</text>
</comment>
<evidence type="ECO:0000256" key="1">
    <source>
        <dbReference type="ARBA" id="ARBA00007044"/>
    </source>
</evidence>
<dbReference type="EC" id="1.14.14.5" evidence="2 7"/>
<dbReference type="InterPro" id="IPR050172">
    <property type="entry name" value="SsuD_RutA_monooxygenase"/>
</dbReference>
<keyword evidence="6 7" id="KW-0503">Monooxygenase</keyword>
<dbReference type="HAMAP" id="MF_01229">
    <property type="entry name" value="Alkanesulf_monooxygen"/>
    <property type="match status" value="1"/>
</dbReference>
<dbReference type="KEGG" id="azc:AZC_2713"/>
<dbReference type="InterPro" id="IPR036661">
    <property type="entry name" value="Luciferase-like_sf"/>
</dbReference>
<feature type="domain" description="Luciferase-like" evidence="8">
    <location>
        <begin position="28"/>
        <end position="348"/>
    </location>
</feature>
<reference evidence="9 10" key="5">
    <citation type="journal article" date="2010" name="Appl. Environ. Microbiol.">
        <title>phrR-like gene praR of Azorhizobium caulinodans ORS571 is essential for symbiosis with Sesbania rostrata and is involved in expression of reb genes.</title>
        <authorList>
            <person name="Akiba N."/>
            <person name="Aono T."/>
            <person name="Toyazaki H."/>
            <person name="Sato S."/>
            <person name="Oyaizu H."/>
        </authorList>
    </citation>
    <scope>NUCLEOTIDE SEQUENCE [LARGE SCALE GENOMIC DNA]</scope>
    <source>
        <strain evidence="10">ATCC 43989 / DSM 5975 / JCM 20966 / LMG 6465 / NBRC 14845 / NCIMB 13405 / ORS 571</strain>
    </source>
</reference>
<evidence type="ECO:0000256" key="5">
    <source>
        <dbReference type="ARBA" id="ARBA00023002"/>
    </source>
</evidence>
<dbReference type="Gene3D" id="3.20.20.30">
    <property type="entry name" value="Luciferase-like domain"/>
    <property type="match status" value="1"/>
</dbReference>
<keyword evidence="3 7" id="KW-0285">Flavoprotein</keyword>
<dbReference type="InterPro" id="IPR011251">
    <property type="entry name" value="Luciferase-like_dom"/>
</dbReference>
<dbReference type="InterPro" id="IPR019911">
    <property type="entry name" value="Alkanesulphonate_mOase_FMN-dep"/>
</dbReference>
<protein>
    <recommendedName>
        <fullName evidence="2 7">Alkanesulfonate monooxygenase</fullName>
        <ecNumber evidence="2 7">1.14.14.5</ecNumber>
    </recommendedName>
    <alternativeName>
        <fullName evidence="7">FMNH2-dependent aliphatic sulfonate monooxygenase</fullName>
    </alternativeName>
</protein>
<reference evidence="9 10" key="1">
    <citation type="journal article" date="2007" name="Appl. Environ. Microbiol.">
        <title>Rhizobial factors required for stem nodule maturation and maintenance in Sesbania rostrata-Azorhizobium caulinodans ORS571 symbiosis.</title>
        <authorList>
            <person name="Suzuki S."/>
            <person name="Aono T."/>
            <person name="Lee KB."/>
            <person name="Suzuki T."/>
            <person name="Liu CT."/>
            <person name="Miwa H."/>
            <person name="Wakao S."/>
            <person name="Iki T."/>
            <person name="Oyaizu H."/>
        </authorList>
    </citation>
    <scope>NUCLEOTIDE SEQUENCE [LARGE SCALE GENOMIC DNA]</scope>
    <source>
        <strain evidence="10">ATCC 43989 / DSM 5975 / JCM 20966 / LMG 6465 / NBRC 14845 / NCIMB 13405 / ORS 571</strain>
    </source>
</reference>
<dbReference type="eggNOG" id="COG2141">
    <property type="taxonomic scope" value="Bacteria"/>
</dbReference>
<dbReference type="CDD" id="cd01094">
    <property type="entry name" value="Alkanesulfonate_monoxygenase"/>
    <property type="match status" value="1"/>
</dbReference>
<dbReference type="GO" id="GO:0008726">
    <property type="term" value="F:alkanesulfonate monooxygenase activity"/>
    <property type="evidence" value="ECO:0007669"/>
    <property type="project" value="UniProtKB-UniRule"/>
</dbReference>
<reference evidence="10" key="2">
    <citation type="submission" date="2007-04" db="EMBL/GenBank/DDBJ databases">
        <title>Complete genome sequence of the nitrogen-fixing bacterium Azorhizobium caulinodans ORS571.</title>
        <authorList>
            <person name="Lee K.B."/>
            <person name="Backer P.D."/>
            <person name="Aono T."/>
            <person name="Liu C.T."/>
            <person name="Suzuki S."/>
            <person name="Suzuki T."/>
            <person name="Kaneko T."/>
            <person name="Yamada M."/>
            <person name="Tabata S."/>
            <person name="Kupfer D.M."/>
            <person name="Najar F.Z."/>
            <person name="Wiley G.B."/>
            <person name="Roe B."/>
            <person name="Binnewies T."/>
            <person name="Ussery D."/>
            <person name="Vereecke D."/>
            <person name="Gevers D."/>
            <person name="Holsters M."/>
            <person name="Oyaizu H."/>
        </authorList>
    </citation>
    <scope>NUCLEOTIDE SEQUENCE [LARGE SCALE GENOMIC DNA]</scope>
    <source>
        <strain evidence="10">ATCC 43989 / DSM 5975 / JCM 20966 / LMG 6465 / NBRC 14845 / NCIMB 13405 / ORS 571</strain>
    </source>
</reference>
<evidence type="ECO:0000256" key="7">
    <source>
        <dbReference type="HAMAP-Rule" id="MF_01229"/>
    </source>
</evidence>
<accession>A8I8W6</accession>
<dbReference type="AlphaFoldDB" id="A8I8W6"/>
<evidence type="ECO:0000256" key="3">
    <source>
        <dbReference type="ARBA" id="ARBA00022630"/>
    </source>
</evidence>
<dbReference type="STRING" id="438753.AZC_2713"/>
<dbReference type="NCBIfam" id="NF001939">
    <property type="entry name" value="PRK00719.1"/>
    <property type="match status" value="1"/>
</dbReference>
<comment type="catalytic activity">
    <reaction evidence="7">
        <text>an alkanesulfonate + FMNH2 + O2 = an aldehyde + FMN + sulfite + H2O + 2 H(+)</text>
        <dbReference type="Rhea" id="RHEA:23064"/>
        <dbReference type="ChEBI" id="CHEBI:15377"/>
        <dbReference type="ChEBI" id="CHEBI:15378"/>
        <dbReference type="ChEBI" id="CHEBI:15379"/>
        <dbReference type="ChEBI" id="CHEBI:17359"/>
        <dbReference type="ChEBI" id="CHEBI:17478"/>
        <dbReference type="ChEBI" id="CHEBI:57618"/>
        <dbReference type="ChEBI" id="CHEBI:58210"/>
        <dbReference type="ChEBI" id="CHEBI:134249"/>
        <dbReference type="EC" id="1.14.14.5"/>
    </reaction>
</comment>
<sequence length="405" mass="44242">MTISFLTAFWGETECPMSNLTPPPPHMFWFIPTHGDGSYLGSETRQRPPEFGYFREVATAVDRLGFEGVLLPTGQSCEDSWITAAGLATATERLRFLVALRPGVTTPVFAARQTAALDRLSDGRLLLNLVVGGHPGELAADGVFLGHDERYAQGAEFVAIWRALVRGETVNHEGRYYRVENGRLDFPVVQEHLPLYFGGSSDAGLDVAAEHVDLYLSWGEPPALLAEKIATARARAAARGRTLRFGIRLHFIVRETESEAWTAAERLISQVSDAQIANAQKRFKEEMDSVGQARMAALHDGRRDRLEVAPNLWAGVGLVRRGAGTALVGDPQTIAARIREYQAVGVDTFIGSGYPHLEEAYRVAELLFPALGIDGRRRGVRTQIVNEFAVGSHGPAANATIRAAE</sequence>
<evidence type="ECO:0000313" key="9">
    <source>
        <dbReference type="EMBL" id="BAF88711.1"/>
    </source>
</evidence>
<evidence type="ECO:0000256" key="4">
    <source>
        <dbReference type="ARBA" id="ARBA00022643"/>
    </source>
</evidence>
<reference evidence="9 10" key="3">
    <citation type="journal article" date="2008" name="BMC Genomics">
        <title>The genome of the versatile nitrogen fixer Azorhizobium caulinodans ORS571.</title>
        <authorList>
            <person name="Lee KB."/>
            <person name="Backer P.D."/>
            <person name="Aono T."/>
            <person name="Liu CT."/>
            <person name="Suzuki S."/>
            <person name="Suzuki T."/>
            <person name="Kaneko T."/>
            <person name="Yamada M."/>
            <person name="Tabata S."/>
            <person name="Kupfer D.M."/>
            <person name="Najar F.Z."/>
            <person name="Wiley G.B."/>
            <person name="Roe B."/>
            <person name="Binnewies T.T."/>
            <person name="Ussery D.W."/>
            <person name="D'Haeze W."/>
            <person name="Herder J.D."/>
            <person name="Gevers D."/>
            <person name="Vereecke D."/>
            <person name="Holsters M."/>
            <person name="Oyaizu H."/>
        </authorList>
    </citation>
    <scope>NUCLEOTIDE SEQUENCE [LARGE SCALE GENOMIC DNA]</scope>
    <source>
        <strain evidence="10">ATCC 43989 / DSM 5975 / JCM 20966 / LMG 6465 / NBRC 14845 / NCIMB 13405 / ORS 571</strain>
    </source>
</reference>
<reference evidence="9 10" key="4">
    <citation type="journal article" date="2009" name="Appl. Environ. Microbiol.">
        <title>Comparative genome-wide transcriptional profiling of Azorhizobium caulinodans ORS571 grown under free-living and symbiotic conditions.</title>
        <authorList>
            <person name="Tsukada S."/>
            <person name="Aono T."/>
            <person name="Akiba N."/>
            <person name="Lee KB."/>
            <person name="Liu CT."/>
            <person name="Toyazaki H."/>
            <person name="Oyaizu H."/>
        </authorList>
    </citation>
    <scope>NUCLEOTIDE SEQUENCE [LARGE SCALE GENOMIC DNA]</scope>
    <source>
        <strain evidence="10">ATCC 43989 / DSM 5975 / JCM 20966 / LMG 6465 / NBRC 14845 / NCIMB 13405 / ORS 571</strain>
    </source>
</reference>
<dbReference type="PANTHER" id="PTHR42847:SF4">
    <property type="entry name" value="ALKANESULFONATE MONOOXYGENASE-RELATED"/>
    <property type="match status" value="1"/>
</dbReference>
<gene>
    <name evidence="7" type="primary">ssuD</name>
    <name evidence="9" type="ordered locus">AZC_2713</name>
</gene>
<keyword evidence="10" id="KW-1185">Reference proteome</keyword>
<dbReference type="NCBIfam" id="TIGR03565">
    <property type="entry name" value="alk_sulf_monoox"/>
    <property type="match status" value="1"/>
</dbReference>
<keyword evidence="5 7" id="KW-0560">Oxidoreductase</keyword>
<evidence type="ECO:0000259" key="8">
    <source>
        <dbReference type="Pfam" id="PF00296"/>
    </source>
</evidence>
<dbReference type="GO" id="GO:0046306">
    <property type="term" value="P:alkanesulfonate catabolic process"/>
    <property type="evidence" value="ECO:0007669"/>
    <property type="project" value="TreeGrafter"/>
</dbReference>
<dbReference type="SUPFAM" id="SSF51679">
    <property type="entry name" value="Bacterial luciferase-like"/>
    <property type="match status" value="1"/>
</dbReference>
<dbReference type="Pfam" id="PF00296">
    <property type="entry name" value="Bac_luciferase"/>
    <property type="match status" value="1"/>
</dbReference>
<name>A8I8W6_AZOC5</name>
<dbReference type="Proteomes" id="UP000000270">
    <property type="component" value="Chromosome"/>
</dbReference>
<organism evidence="9 10">
    <name type="scientific">Azorhizobium caulinodans (strain ATCC 43989 / DSM 5975 / JCM 20966 / LMG 6465 / NBRC 14845 / NCIMB 13405 / ORS 571)</name>
    <dbReference type="NCBI Taxonomy" id="438753"/>
    <lineage>
        <taxon>Bacteria</taxon>
        <taxon>Pseudomonadati</taxon>
        <taxon>Pseudomonadota</taxon>
        <taxon>Alphaproteobacteria</taxon>
        <taxon>Hyphomicrobiales</taxon>
        <taxon>Xanthobacteraceae</taxon>
        <taxon>Azorhizobium</taxon>
    </lineage>
</organism>
<evidence type="ECO:0000256" key="2">
    <source>
        <dbReference type="ARBA" id="ARBA00012113"/>
    </source>
</evidence>
<dbReference type="HOGENOM" id="CLU_027853_1_0_5"/>
<proteinExistence type="inferred from homology"/>
<reference evidence="9 10" key="6">
    <citation type="journal article" date="2011" name="Appl. Environ. Microbiol.">
        <title>Involvement of the azorhizobial chromosome partition gene (parA) in the onset of bacteroid differentiation during Sesbania rostrata stem nodule development.</title>
        <authorList>
            <person name="Liu CT."/>
            <person name="Lee KB."/>
            <person name="Wang YS."/>
            <person name="Peng MH."/>
            <person name="Lee KT."/>
            <person name="Suzuki S."/>
            <person name="Suzuki T."/>
            <person name="Oyaizu H."/>
        </authorList>
    </citation>
    <scope>NUCLEOTIDE SEQUENCE [LARGE SCALE GENOMIC DNA]</scope>
    <source>
        <strain evidence="10">ATCC 43989 / DSM 5975 / JCM 20966 / LMG 6465 / NBRC 14845 / NCIMB 13405 / ORS 571</strain>
    </source>
</reference>